<proteinExistence type="predicted"/>
<reference evidence="2 3" key="1">
    <citation type="journal article" date="2018" name="J. Microbiol.">
        <title>Salicibibacter kimchii gen. nov., sp. nov., a moderately halophilic and alkalitolerant bacterium in the family Bacillaceae, isolated from kimchi.</title>
        <authorList>
            <person name="Jang J.Y."/>
            <person name="Oh Y.J."/>
            <person name="Lim S.K."/>
            <person name="Park H.K."/>
            <person name="Lee C."/>
            <person name="Kim J.Y."/>
            <person name="Lee M.A."/>
            <person name="Choi H.J."/>
        </authorList>
    </citation>
    <scope>NUCLEOTIDE SEQUENCE [LARGE SCALE GENOMIC DNA]</scope>
    <source>
        <strain evidence="2 3">NKC1-1</strain>
    </source>
</reference>
<feature type="transmembrane region" description="Helical" evidence="1">
    <location>
        <begin position="145"/>
        <end position="167"/>
    </location>
</feature>
<sequence length="341" mass="38049">MLNKALLKKDLKPSAMILLILTIIFAIQYPLRTILELDHLRLLESEVTHVFSSRMDNFVQDIFSANALSLFSIIAIVVMGGMLIGLERNTRRHDFSFSLPFSRQKLFVSKASIGLGSITVIMSLNCLVAWGLIWFSEYRDALVNFSFVEMFLVPLLAYLAIFAFTLFMGTISGEMISQVVLSFIFLIFPYGFAILLSVFFTTHFGNLGRLTATHLDEWLMILVLPFQVMGFVGVLPEIPMGMQLVVSLPILLMSLFIGITLYKKGKSEHNGEFLLFPSLKPVFLIGIVVCFAMLGGMIFSVFGDPAGATIPFYWLGAIVIGGLALLITKRLMQMNVTVNNN</sequence>
<dbReference type="PRINTS" id="PR02026">
    <property type="entry name" value="YTRCYTRDABC"/>
</dbReference>
<dbReference type="Proteomes" id="UP000252100">
    <property type="component" value="Chromosome"/>
</dbReference>
<dbReference type="OrthoDB" id="2658554at2"/>
<dbReference type="KEGG" id="rue:DT065_14815"/>
<feature type="transmembrane region" description="Helical" evidence="1">
    <location>
        <begin position="179"/>
        <end position="200"/>
    </location>
</feature>
<accession>A0A345C1R1</accession>
<gene>
    <name evidence="2" type="ORF">DT065_14815</name>
</gene>
<evidence type="ECO:0000256" key="1">
    <source>
        <dbReference type="SAM" id="Phobius"/>
    </source>
</evidence>
<feature type="transmembrane region" description="Helical" evidence="1">
    <location>
        <begin position="240"/>
        <end position="262"/>
    </location>
</feature>
<feature type="transmembrane region" description="Helical" evidence="1">
    <location>
        <begin position="62"/>
        <end position="86"/>
    </location>
</feature>
<feature type="transmembrane region" description="Helical" evidence="1">
    <location>
        <begin position="12"/>
        <end position="31"/>
    </location>
</feature>
<dbReference type="InterPro" id="IPR053046">
    <property type="entry name" value="ABC-5_transporter"/>
</dbReference>
<dbReference type="PANTHER" id="PTHR39177:SF1">
    <property type="entry name" value="ABC TRANSPORTER PERMEASE YTRC-RELATED"/>
    <property type="match status" value="1"/>
</dbReference>
<dbReference type="PANTHER" id="PTHR39177">
    <property type="entry name" value="ABC TRANSPORTER PERMEASE YTRC-RELATED"/>
    <property type="match status" value="1"/>
</dbReference>
<keyword evidence="3" id="KW-1185">Reference proteome</keyword>
<organism evidence="2 3">
    <name type="scientific">Salicibibacter kimchii</name>
    <dbReference type="NCBI Taxonomy" id="2099786"/>
    <lineage>
        <taxon>Bacteria</taxon>
        <taxon>Bacillati</taxon>
        <taxon>Bacillota</taxon>
        <taxon>Bacilli</taxon>
        <taxon>Bacillales</taxon>
        <taxon>Bacillaceae</taxon>
        <taxon>Salicibibacter</taxon>
    </lineage>
</organism>
<evidence type="ECO:0000313" key="2">
    <source>
        <dbReference type="EMBL" id="AXF57142.1"/>
    </source>
</evidence>
<keyword evidence="1" id="KW-1133">Transmembrane helix</keyword>
<feature type="transmembrane region" description="Helical" evidence="1">
    <location>
        <begin position="107"/>
        <end position="133"/>
    </location>
</feature>
<name>A0A345C1R1_9BACI</name>
<dbReference type="RefSeq" id="WP_114374692.1">
    <property type="nucleotide sequence ID" value="NZ_CP031092.1"/>
</dbReference>
<evidence type="ECO:0000313" key="3">
    <source>
        <dbReference type="Proteomes" id="UP000252100"/>
    </source>
</evidence>
<feature type="transmembrane region" description="Helical" evidence="1">
    <location>
        <begin position="282"/>
        <end position="302"/>
    </location>
</feature>
<dbReference type="InterPro" id="IPR023264">
    <property type="entry name" value="ABC_transptr_acetoin_YtrC/YtrD"/>
</dbReference>
<keyword evidence="1" id="KW-0812">Transmembrane</keyword>
<keyword evidence="1" id="KW-0472">Membrane</keyword>
<dbReference type="AlphaFoldDB" id="A0A345C1R1"/>
<protein>
    <recommendedName>
        <fullName evidence="4">ABC transporter permease</fullName>
    </recommendedName>
</protein>
<dbReference type="EMBL" id="CP031092">
    <property type="protein sequence ID" value="AXF57142.1"/>
    <property type="molecule type" value="Genomic_DNA"/>
</dbReference>
<feature type="transmembrane region" description="Helical" evidence="1">
    <location>
        <begin position="308"/>
        <end position="327"/>
    </location>
</feature>
<evidence type="ECO:0008006" key="4">
    <source>
        <dbReference type="Google" id="ProtNLM"/>
    </source>
</evidence>